<dbReference type="AlphaFoldDB" id="X1ESH9"/>
<reference evidence="1" key="1">
    <citation type="journal article" date="2014" name="Front. Microbiol.">
        <title>High frequency of phylogenetically diverse reductive dehalogenase-homologous genes in deep subseafloor sedimentary metagenomes.</title>
        <authorList>
            <person name="Kawai M."/>
            <person name="Futagami T."/>
            <person name="Toyoda A."/>
            <person name="Takaki Y."/>
            <person name="Nishi S."/>
            <person name="Hori S."/>
            <person name="Arai W."/>
            <person name="Tsubouchi T."/>
            <person name="Morono Y."/>
            <person name="Uchiyama I."/>
            <person name="Ito T."/>
            <person name="Fujiyama A."/>
            <person name="Inagaki F."/>
            <person name="Takami H."/>
        </authorList>
    </citation>
    <scope>NUCLEOTIDE SEQUENCE</scope>
    <source>
        <strain evidence="1">Expedition CK06-06</strain>
    </source>
</reference>
<accession>X1ESH9</accession>
<dbReference type="EMBL" id="BARU01013322">
    <property type="protein sequence ID" value="GAH35502.1"/>
    <property type="molecule type" value="Genomic_DNA"/>
</dbReference>
<name>X1ESH9_9ZZZZ</name>
<protein>
    <submittedName>
        <fullName evidence="1">Uncharacterized protein</fullName>
    </submittedName>
</protein>
<proteinExistence type="predicted"/>
<evidence type="ECO:0000313" key="1">
    <source>
        <dbReference type="EMBL" id="GAH35502.1"/>
    </source>
</evidence>
<gene>
    <name evidence="1" type="ORF">S03H2_24128</name>
</gene>
<organism evidence="1">
    <name type="scientific">marine sediment metagenome</name>
    <dbReference type="NCBI Taxonomy" id="412755"/>
    <lineage>
        <taxon>unclassified sequences</taxon>
        <taxon>metagenomes</taxon>
        <taxon>ecological metagenomes</taxon>
    </lineage>
</organism>
<comment type="caution">
    <text evidence="1">The sequence shown here is derived from an EMBL/GenBank/DDBJ whole genome shotgun (WGS) entry which is preliminary data.</text>
</comment>
<sequence length="42" mass="4784">MNYKLIQNFEPATFGLEVRRPIYTVDTGVKTTMLGYGSFVPK</sequence>